<dbReference type="PANTHER" id="PTHR28110">
    <property type="entry name" value="TRANSMEMBRANE PROTEIN"/>
    <property type="match status" value="1"/>
</dbReference>
<feature type="transmembrane region" description="Helical" evidence="1">
    <location>
        <begin position="34"/>
        <end position="51"/>
    </location>
</feature>
<proteinExistence type="predicted"/>
<dbReference type="AlphaFoldDB" id="A0A2N1JEI6"/>
<keyword evidence="1" id="KW-1133">Transmembrane helix</keyword>
<keyword evidence="1" id="KW-0812">Transmembrane</keyword>
<keyword evidence="3" id="KW-1185">Reference proteome</keyword>
<evidence type="ECO:0000313" key="2">
    <source>
        <dbReference type="EMBL" id="PKI84968.1"/>
    </source>
</evidence>
<sequence>MSLPTTYADMRGRYRDPWKNIHARLSARSRVTNLGVTILVFFLAVSLLMNIRRSGRIVQLVDSAGSDMIKCTSSVENLRKSFPIVYGEKDALLTHLVVVAGHAIWKGGDLDGVHNDENWFLERYQRGGSVNTFVEHIKKGLEVAVNDTTSLLVFSGGQTRNQAWTTEAESYYRLALQLPTTLPTWPISSGRITSKAAFAPLSADAPSTMASTSPSVIQPVDTLPDLANIRMTTEDFALDSFQNLLFSIARFREYTGTYPEKITVVGYKFKEQRFKDLHAKAMRWDANKLAKDGEKRFHYIGIDDERQLHAQEKDNAYSLFAKDLYGCHGKLLDKRRKRNTSRRIPPYINSAYEIAGLVDWCPADNAGLQGLYPYSLPWDPRVQGSAIGRGARLALEQNGGKFAQEEILADGKKIVT</sequence>
<accession>A0A2N1JEI6</accession>
<dbReference type="InterPro" id="IPR055323">
    <property type="entry name" value="C57A10.07/YOR238W"/>
</dbReference>
<reference evidence="2 3" key="1">
    <citation type="submission" date="2017-10" db="EMBL/GenBank/DDBJ databases">
        <title>A novel species of cold-tolerant Malassezia isolated from bats.</title>
        <authorList>
            <person name="Lorch J.M."/>
            <person name="Palmer J.M."/>
            <person name="Vanderwolf K.J."/>
            <person name="Schmidt K.Z."/>
            <person name="Verant M.L."/>
            <person name="Weller T.J."/>
            <person name="Blehert D.S."/>
        </authorList>
    </citation>
    <scope>NUCLEOTIDE SEQUENCE [LARGE SCALE GENOMIC DNA]</scope>
    <source>
        <strain evidence="2 3">NWHC:44797-103</strain>
    </source>
</reference>
<dbReference type="Proteomes" id="UP000232875">
    <property type="component" value="Unassembled WGS sequence"/>
</dbReference>
<protein>
    <submittedName>
        <fullName evidence="2">Uncharacterized protein</fullName>
    </submittedName>
</protein>
<gene>
    <name evidence="2" type="ORF">MVES_001392</name>
</gene>
<name>A0A2N1JEI6_9BASI</name>
<evidence type="ECO:0000313" key="3">
    <source>
        <dbReference type="Proteomes" id="UP000232875"/>
    </source>
</evidence>
<dbReference type="OrthoDB" id="4347at2759"/>
<dbReference type="GO" id="GO:0005737">
    <property type="term" value="C:cytoplasm"/>
    <property type="evidence" value="ECO:0007669"/>
    <property type="project" value="TreeGrafter"/>
</dbReference>
<keyword evidence="1" id="KW-0472">Membrane</keyword>
<dbReference type="EMBL" id="KZ454988">
    <property type="protein sequence ID" value="PKI84968.1"/>
    <property type="molecule type" value="Genomic_DNA"/>
</dbReference>
<dbReference type="PANTHER" id="PTHR28110:SF1">
    <property type="entry name" value="TRANSMEMBRANE PROTEIN"/>
    <property type="match status" value="1"/>
</dbReference>
<organism evidence="2 3">
    <name type="scientific">Malassezia vespertilionis</name>
    <dbReference type="NCBI Taxonomy" id="2020962"/>
    <lineage>
        <taxon>Eukaryota</taxon>
        <taxon>Fungi</taxon>
        <taxon>Dikarya</taxon>
        <taxon>Basidiomycota</taxon>
        <taxon>Ustilaginomycotina</taxon>
        <taxon>Malasseziomycetes</taxon>
        <taxon>Malasseziales</taxon>
        <taxon>Malasseziaceae</taxon>
        <taxon>Malassezia</taxon>
    </lineage>
</organism>
<evidence type="ECO:0000256" key="1">
    <source>
        <dbReference type="SAM" id="Phobius"/>
    </source>
</evidence>